<dbReference type="AlphaFoldDB" id="A0A4Q1JIM9"/>
<evidence type="ECO:0000313" key="2">
    <source>
        <dbReference type="Proteomes" id="UP000289703"/>
    </source>
</evidence>
<dbReference type="Proteomes" id="UP000289703">
    <property type="component" value="Unassembled WGS sequence"/>
</dbReference>
<reference evidence="1 2" key="1">
    <citation type="submission" date="2019-01" db="EMBL/GenBank/DDBJ databases">
        <title>Ancylomarina salipaludis sp. nov., isolated from a salt marsh.</title>
        <authorList>
            <person name="Yoon J.-H."/>
        </authorList>
    </citation>
    <scope>NUCLEOTIDE SEQUENCE [LARGE SCALE GENOMIC DNA]</scope>
    <source>
        <strain evidence="1 2">SHSM-M15</strain>
    </source>
</reference>
<dbReference type="EMBL" id="SAXA01000015">
    <property type="protein sequence ID" value="RXQ89488.1"/>
    <property type="molecule type" value="Genomic_DNA"/>
</dbReference>
<dbReference type="RefSeq" id="WP_129255324.1">
    <property type="nucleotide sequence ID" value="NZ_SAXA01000015.1"/>
</dbReference>
<comment type="caution">
    <text evidence="1">The sequence shown here is derived from an EMBL/GenBank/DDBJ whole genome shotgun (WGS) entry which is preliminary data.</text>
</comment>
<accession>A0A4Q1JIM9</accession>
<sequence>MKNQISEYKNLVTPLEIASKPHELASLLAPFKNDDPIAKAICRDTPIRSYEMDVFKEAIVSLVTQLVADAGQRISEEELLYLVKRLIEVLIKKYKGLTLREIRLAFECGIKGDCGDFYGVNLRTCLQFIEGYSKQRKVKINKMLQQVDIERIKQDEIKFLKYKQRKSSTN</sequence>
<protein>
    <submittedName>
        <fullName evidence="1">Uncharacterized protein</fullName>
    </submittedName>
</protein>
<organism evidence="1 2">
    <name type="scientific">Ancylomarina salipaludis</name>
    <dbReference type="NCBI Taxonomy" id="2501299"/>
    <lineage>
        <taxon>Bacteria</taxon>
        <taxon>Pseudomonadati</taxon>
        <taxon>Bacteroidota</taxon>
        <taxon>Bacteroidia</taxon>
        <taxon>Marinilabiliales</taxon>
        <taxon>Marinifilaceae</taxon>
        <taxon>Ancylomarina</taxon>
    </lineage>
</organism>
<evidence type="ECO:0000313" key="1">
    <source>
        <dbReference type="EMBL" id="RXQ89488.1"/>
    </source>
</evidence>
<proteinExistence type="predicted"/>
<keyword evidence="2" id="KW-1185">Reference proteome</keyword>
<name>A0A4Q1JIM9_9BACT</name>
<dbReference type="OrthoDB" id="790160at2"/>
<gene>
    <name evidence="1" type="ORF">EO244_14065</name>
</gene>